<evidence type="ECO:0000313" key="5">
    <source>
        <dbReference type="EMBL" id="REH17828.1"/>
    </source>
</evidence>
<keyword evidence="6" id="KW-1185">Reference proteome</keyword>
<dbReference type="InterPro" id="IPR024412">
    <property type="entry name" value="Lsr2_dim_dom"/>
</dbReference>
<organism evidence="5 6">
    <name type="scientific">Kutzneria buriramensis</name>
    <dbReference type="NCBI Taxonomy" id="1045776"/>
    <lineage>
        <taxon>Bacteria</taxon>
        <taxon>Bacillati</taxon>
        <taxon>Actinomycetota</taxon>
        <taxon>Actinomycetes</taxon>
        <taxon>Pseudonocardiales</taxon>
        <taxon>Pseudonocardiaceae</taxon>
        <taxon>Kutzneria</taxon>
    </lineage>
</organism>
<feature type="region of interest" description="Disordered" evidence="2">
    <location>
        <begin position="71"/>
        <end position="93"/>
    </location>
</feature>
<accession>A0A3E0G5H1</accession>
<dbReference type="InterPro" id="IPR055370">
    <property type="entry name" value="Lsr2_DNA-bd"/>
</dbReference>
<feature type="domain" description="Lsr2 dimerization" evidence="3">
    <location>
        <begin position="15"/>
        <end position="72"/>
    </location>
</feature>
<feature type="domain" description="Lsr2 DNA-binding" evidence="4">
    <location>
        <begin position="90"/>
        <end position="125"/>
    </location>
</feature>
<comment type="caution">
    <text evidence="5">The sequence shown here is derived from an EMBL/GenBank/DDBJ whole genome shotgun (WGS) entry which is preliminary data.</text>
</comment>
<evidence type="ECO:0000259" key="4">
    <source>
        <dbReference type="Pfam" id="PF23359"/>
    </source>
</evidence>
<proteinExistence type="predicted"/>
<dbReference type="AlphaFoldDB" id="A0A3E0G5H1"/>
<dbReference type="InterPro" id="IPR042261">
    <property type="entry name" value="Lsr2-like_dimerization"/>
</dbReference>
<dbReference type="Proteomes" id="UP000256269">
    <property type="component" value="Unassembled WGS sequence"/>
</dbReference>
<reference evidence="5 6" key="1">
    <citation type="submission" date="2018-08" db="EMBL/GenBank/DDBJ databases">
        <title>Genomic Encyclopedia of Archaeal and Bacterial Type Strains, Phase II (KMG-II): from individual species to whole genera.</title>
        <authorList>
            <person name="Goeker M."/>
        </authorList>
    </citation>
    <scope>NUCLEOTIDE SEQUENCE [LARGE SCALE GENOMIC DNA]</scope>
    <source>
        <strain evidence="5 6">DSM 45791</strain>
    </source>
</reference>
<name>A0A3E0G5H1_9PSEU</name>
<dbReference type="GO" id="GO:0016746">
    <property type="term" value="F:acyltransferase activity"/>
    <property type="evidence" value="ECO:0007669"/>
    <property type="project" value="InterPro"/>
</dbReference>
<sequence length="127" mass="13696">MLTVYTFDLGEQLLMAQKTIVELVDDLDGGKADESLTFSLDGVEYAIDLSAKNAGKLRDALAQFVGHAQRVGGRKQRGAGTRTPVKAGGDKAQNQAIREWARSQGKQISDRGRIPAELIAEFQAAHA</sequence>
<dbReference type="GO" id="GO:0003677">
    <property type="term" value="F:DNA binding"/>
    <property type="evidence" value="ECO:0007669"/>
    <property type="project" value="UniProtKB-KW"/>
</dbReference>
<evidence type="ECO:0000256" key="2">
    <source>
        <dbReference type="SAM" id="MobiDB-lite"/>
    </source>
</evidence>
<evidence type="ECO:0000313" key="6">
    <source>
        <dbReference type="Proteomes" id="UP000256269"/>
    </source>
</evidence>
<keyword evidence="1" id="KW-0238">DNA-binding</keyword>
<dbReference type="Gene3D" id="4.10.320.10">
    <property type="entry name" value="E3-binding domain"/>
    <property type="match status" value="1"/>
</dbReference>
<evidence type="ECO:0000259" key="3">
    <source>
        <dbReference type="Pfam" id="PF11774"/>
    </source>
</evidence>
<dbReference type="Gene3D" id="3.30.60.230">
    <property type="entry name" value="Lsr2, dimerization domain"/>
    <property type="match status" value="1"/>
</dbReference>
<evidence type="ECO:0000256" key="1">
    <source>
        <dbReference type="ARBA" id="ARBA00023125"/>
    </source>
</evidence>
<dbReference type="EMBL" id="QUNO01000044">
    <property type="protein sequence ID" value="REH17828.1"/>
    <property type="molecule type" value="Genomic_DNA"/>
</dbReference>
<gene>
    <name evidence="5" type="ORF">BCF44_1444</name>
</gene>
<dbReference type="InterPro" id="IPR036625">
    <property type="entry name" value="E3-bd_dom_sf"/>
</dbReference>
<protein>
    <submittedName>
        <fullName evidence="5">Lsr2 protein</fullName>
    </submittedName>
</protein>
<dbReference type="Pfam" id="PF11774">
    <property type="entry name" value="Lsr2"/>
    <property type="match status" value="1"/>
</dbReference>
<dbReference type="Pfam" id="PF23359">
    <property type="entry name" value="Lsr2_DNA-bd"/>
    <property type="match status" value="1"/>
</dbReference>